<dbReference type="Gene3D" id="2.40.70.10">
    <property type="entry name" value="Acid Proteases"/>
    <property type="match status" value="1"/>
</dbReference>
<evidence type="ECO:0000256" key="5">
    <source>
        <dbReference type="ARBA" id="ARBA00022759"/>
    </source>
</evidence>
<keyword evidence="11" id="KW-1185">Reference proteome</keyword>
<evidence type="ECO:0000256" key="4">
    <source>
        <dbReference type="ARBA" id="ARBA00022722"/>
    </source>
</evidence>
<dbReference type="Gene3D" id="3.10.10.10">
    <property type="entry name" value="HIV Type 1 Reverse Transcriptase, subunit A, domain 1"/>
    <property type="match status" value="1"/>
</dbReference>
<gene>
    <name evidence="12" type="primary">LOC100369883</name>
</gene>
<dbReference type="PROSITE" id="PS50994">
    <property type="entry name" value="INTEGRASE"/>
    <property type="match status" value="1"/>
</dbReference>
<keyword evidence="5" id="KW-0255">Endonuclease</keyword>
<feature type="compositionally biased region" description="Basic and acidic residues" evidence="8">
    <location>
        <begin position="1182"/>
        <end position="1208"/>
    </location>
</feature>
<dbReference type="SUPFAM" id="SSF53098">
    <property type="entry name" value="Ribonuclease H-like"/>
    <property type="match status" value="1"/>
</dbReference>
<feature type="compositionally biased region" description="Basic residues" evidence="8">
    <location>
        <begin position="189"/>
        <end position="204"/>
    </location>
</feature>
<dbReference type="InterPro" id="IPR050951">
    <property type="entry name" value="Retrovirus_Pol_polyprotein"/>
</dbReference>
<dbReference type="GeneID" id="100369883"/>
<dbReference type="PANTHER" id="PTHR37984">
    <property type="entry name" value="PROTEIN CBG26694"/>
    <property type="match status" value="1"/>
</dbReference>
<evidence type="ECO:0000256" key="2">
    <source>
        <dbReference type="ARBA" id="ARBA00022679"/>
    </source>
</evidence>
<dbReference type="InterPro" id="IPR036397">
    <property type="entry name" value="RNaseH_sf"/>
</dbReference>
<dbReference type="InterPro" id="IPR041588">
    <property type="entry name" value="Integrase_H2C2"/>
</dbReference>
<protein>
    <recommendedName>
        <fullName evidence="1">RNA-directed DNA polymerase</fullName>
        <ecNumber evidence="1">2.7.7.49</ecNumber>
    </recommendedName>
</protein>
<dbReference type="SUPFAM" id="SSF50630">
    <property type="entry name" value="Acid proteases"/>
    <property type="match status" value="1"/>
</dbReference>
<feature type="compositionally biased region" description="Polar residues" evidence="8">
    <location>
        <begin position="179"/>
        <end position="188"/>
    </location>
</feature>
<organism evidence="11 12">
    <name type="scientific">Saccoglossus kowalevskii</name>
    <name type="common">Acorn worm</name>
    <dbReference type="NCBI Taxonomy" id="10224"/>
    <lineage>
        <taxon>Eukaryota</taxon>
        <taxon>Metazoa</taxon>
        <taxon>Hemichordata</taxon>
        <taxon>Enteropneusta</taxon>
        <taxon>Harrimaniidae</taxon>
        <taxon>Saccoglossus</taxon>
    </lineage>
</organism>
<proteinExistence type="predicted"/>
<dbReference type="Gene3D" id="1.10.340.70">
    <property type="match status" value="1"/>
</dbReference>
<keyword evidence="3" id="KW-0548">Nucleotidyltransferase</keyword>
<keyword evidence="6" id="KW-0378">Hydrolase</keyword>
<reference evidence="12" key="1">
    <citation type="submission" date="2025-08" db="UniProtKB">
        <authorList>
            <consortium name="RefSeq"/>
        </authorList>
    </citation>
    <scope>IDENTIFICATION</scope>
    <source>
        <tissue evidence="12">Testes</tissue>
    </source>
</reference>
<evidence type="ECO:0000259" key="9">
    <source>
        <dbReference type="PROSITE" id="PS50878"/>
    </source>
</evidence>
<dbReference type="Gene3D" id="3.30.420.10">
    <property type="entry name" value="Ribonuclease H-like superfamily/Ribonuclease H"/>
    <property type="match status" value="1"/>
</dbReference>
<dbReference type="InterPro" id="IPR012337">
    <property type="entry name" value="RNaseH-like_sf"/>
</dbReference>
<keyword evidence="2" id="KW-0808">Transferase</keyword>
<dbReference type="InterPro" id="IPR043502">
    <property type="entry name" value="DNA/RNA_pol_sf"/>
</dbReference>
<name>A0ABM0GYF7_SACKO</name>
<dbReference type="Proteomes" id="UP000694865">
    <property type="component" value="Unplaced"/>
</dbReference>
<evidence type="ECO:0000313" key="12">
    <source>
        <dbReference type="RefSeq" id="XP_002740159.1"/>
    </source>
</evidence>
<dbReference type="InterPro" id="IPR021109">
    <property type="entry name" value="Peptidase_aspartic_dom_sf"/>
</dbReference>
<dbReference type="InterPro" id="IPR043128">
    <property type="entry name" value="Rev_trsase/Diguanyl_cyclase"/>
</dbReference>
<evidence type="ECO:0000259" key="10">
    <source>
        <dbReference type="PROSITE" id="PS50994"/>
    </source>
</evidence>
<keyword evidence="7" id="KW-0695">RNA-directed DNA polymerase</keyword>
<evidence type="ECO:0000256" key="3">
    <source>
        <dbReference type="ARBA" id="ARBA00022695"/>
    </source>
</evidence>
<dbReference type="SUPFAM" id="SSF56672">
    <property type="entry name" value="DNA/RNA polymerases"/>
    <property type="match status" value="1"/>
</dbReference>
<dbReference type="Pfam" id="PF00665">
    <property type="entry name" value="rve"/>
    <property type="match status" value="1"/>
</dbReference>
<feature type="region of interest" description="Disordered" evidence="8">
    <location>
        <begin position="170"/>
        <end position="217"/>
    </location>
</feature>
<feature type="domain" description="Reverse transcriptase" evidence="9">
    <location>
        <begin position="456"/>
        <end position="635"/>
    </location>
</feature>
<dbReference type="CDD" id="cd01647">
    <property type="entry name" value="RT_LTR"/>
    <property type="match status" value="1"/>
</dbReference>
<evidence type="ECO:0000256" key="6">
    <source>
        <dbReference type="ARBA" id="ARBA00022801"/>
    </source>
</evidence>
<evidence type="ECO:0000313" key="11">
    <source>
        <dbReference type="Proteomes" id="UP000694865"/>
    </source>
</evidence>
<feature type="region of interest" description="Disordered" evidence="8">
    <location>
        <begin position="1261"/>
        <end position="1321"/>
    </location>
</feature>
<dbReference type="Pfam" id="PF00078">
    <property type="entry name" value="RVT_1"/>
    <property type="match status" value="1"/>
</dbReference>
<dbReference type="Pfam" id="PF17917">
    <property type="entry name" value="RT_RNaseH"/>
    <property type="match status" value="1"/>
</dbReference>
<evidence type="ECO:0000256" key="8">
    <source>
        <dbReference type="SAM" id="MobiDB-lite"/>
    </source>
</evidence>
<feature type="domain" description="Integrase catalytic" evidence="10">
    <location>
        <begin position="1016"/>
        <end position="1168"/>
    </location>
</feature>
<dbReference type="CDD" id="cd00303">
    <property type="entry name" value="retropepsin_like"/>
    <property type="match status" value="1"/>
</dbReference>
<dbReference type="PANTHER" id="PTHR37984:SF11">
    <property type="entry name" value="INTEGRASE CATALYTIC DOMAIN-CONTAINING PROTEIN"/>
    <property type="match status" value="1"/>
</dbReference>
<feature type="region of interest" description="Disordered" evidence="8">
    <location>
        <begin position="1175"/>
        <end position="1210"/>
    </location>
</feature>
<keyword evidence="4" id="KW-0540">Nuclease</keyword>
<feature type="compositionally biased region" description="Acidic residues" evidence="8">
    <location>
        <begin position="1278"/>
        <end position="1287"/>
    </location>
</feature>
<sequence length="1331" mass="150772">MESLPSLPMFPVHSDPTTTSTRWKKYLNRVENAFVAFNITDDKRQRALLLHWAGEEVDDVFDTLSETGSDFKTAKTKLTEYFSPKRNIEYERFVFRDTMQNSGESIDAFHTRLQRLANTCDFTDKSQEVKSQIIRGCTSARLRRRALREETTLDNLLSSARSFEVSEVQATGMEGRNVPSASATSVNTIRKHRQQRHRPQRNGKSRQDKQSTKQSSKCYNCGGSYPHDTVCPAKGKSCNSCGKLNHYAKCCRSKGKLKQSEKAENVKAVHQCDYTCSSDDDYCFTVTQYSNSQPRITLYIEQTPIASLIDTGSTVNLMSLETYKHLKNQPKLHMQSTSNVYAYCSSEPLNIVGTFHAKLQYKDHNTVAEFLVTKKNGDTLLGYTTASKLSIVYIAYQITPGKSLTDQIVTKYSDRFNGIGKLKGVQCVLHEDKTVKPVVQPHRRTEEELQRLLNLDIIERVGDEPTSWVSPITVVEKPKKPGEIRICVDMRSANKAILRERHVTPTLDDIIADLNGATVFSKLDLNSGYHQIELAPESRHLTVFSTHNGLYRYKRLNFGVCSAAEVFQNMIRSALQGLKGVLNISDDILIYGRDQQCHDANLEACLKRLRDREITLNQQKCRFSKGTVEFYGHVFSKGGVSPDPKKVAALNEAKRPQNVAEIKSLLGMANYCSRFIPNLATITEPLRELTKNNVTWKWGKRQEQALQQIKDKISVNCKMAYFDPVRQTEVLVDASPVGLGAILTQCDSTGSVAVISLASRSLTPVEQRYSQVEREALAVTWGVLHYHLYLYGHKFEVMSDHMPLVPLFNSPTAKPPARIERWILKLQQYDFKVSYRPGKLNPADYMSRHPLSSVKPTSREEKMAEEHINSIIQHATPKTVQIEDIQAATKTDTPLLLCMQALQTGKWDEVISQSTNTKEKNTLKCLYAVKNELTVHSSSDLLLRNSRIVIPEALQQAIINIAHEGHQGIVKTKQLLREKVWFPGIDNMVKETVESCTPCQLNTVEGGREPLKMSVLPKGPWEEVSVDFSDLPNGGHILVVTDDYSRYPVVEVISSTASRFVIPKLDSIFALFGIPRIVRSDNGPPFSSIEFAAFAKDLGFKHRKITPRWPRANGEVERFMRTMKKIYRIAHIEGKAWKQQLYRFLRNYRATPHTTTSVPPASLLLKKPMRVRLPEISTPSHADSELRQRDKEQKTRMKLNADNRENTNKKQIQVGDTVLIKRDGYIRKDTTPYITHPYRVTDTNGSMITAMKGDHKITRNSSRFKVLKGEHDGKTGEAEQDETEESTLLDSTPSSSASQPANVPRRDHPQRQRQPPSYLKDYVRCSKAGKC</sequence>
<dbReference type="Pfam" id="PF17921">
    <property type="entry name" value="Integrase_H2C2"/>
    <property type="match status" value="1"/>
</dbReference>
<evidence type="ECO:0000256" key="7">
    <source>
        <dbReference type="ARBA" id="ARBA00022918"/>
    </source>
</evidence>
<dbReference type="RefSeq" id="XP_002740159.1">
    <property type="nucleotide sequence ID" value="XM_002740113.1"/>
</dbReference>
<feature type="compositionally biased region" description="Basic and acidic residues" evidence="8">
    <location>
        <begin position="1267"/>
        <end position="1277"/>
    </location>
</feature>
<evidence type="ECO:0000256" key="1">
    <source>
        <dbReference type="ARBA" id="ARBA00012493"/>
    </source>
</evidence>
<dbReference type="EC" id="2.7.7.49" evidence="1"/>
<dbReference type="InterPro" id="IPR000477">
    <property type="entry name" value="RT_dom"/>
</dbReference>
<dbReference type="CDD" id="cd09274">
    <property type="entry name" value="RNase_HI_RT_Ty3"/>
    <property type="match status" value="1"/>
</dbReference>
<dbReference type="InterPro" id="IPR041373">
    <property type="entry name" value="RT_RNaseH"/>
</dbReference>
<dbReference type="PROSITE" id="PS50878">
    <property type="entry name" value="RT_POL"/>
    <property type="match status" value="1"/>
</dbReference>
<accession>A0ABM0GYF7</accession>
<dbReference type="Gene3D" id="3.30.70.270">
    <property type="match status" value="2"/>
</dbReference>
<dbReference type="InterPro" id="IPR001584">
    <property type="entry name" value="Integrase_cat-core"/>
</dbReference>
<feature type="compositionally biased region" description="Polar residues" evidence="8">
    <location>
        <begin position="1288"/>
        <end position="1301"/>
    </location>
</feature>